<organism evidence="1 2">
    <name type="scientific">Streptococcus canis FSL Z3-227</name>
    <dbReference type="NCBI Taxonomy" id="482234"/>
    <lineage>
        <taxon>Bacteria</taxon>
        <taxon>Bacillati</taxon>
        <taxon>Bacillota</taxon>
        <taxon>Bacilli</taxon>
        <taxon>Lactobacillales</taxon>
        <taxon>Streptococcaceae</taxon>
        <taxon>Streptococcus</taxon>
    </lineage>
</organism>
<gene>
    <name evidence="1" type="ORF">SCAZ3_07735</name>
</gene>
<dbReference type="AlphaFoldDB" id="A0AAV3FT28"/>
<comment type="caution">
    <text evidence="1">The sequence shown here is derived from an EMBL/GenBank/DDBJ whole genome shotgun (WGS) entry which is preliminary data.</text>
</comment>
<dbReference type="Proteomes" id="UP000004423">
    <property type="component" value="Unassembled WGS sequence"/>
</dbReference>
<name>A0AAV3FT28_STRCB</name>
<sequence length="25" mass="2851">MIQVIIFNMDGVIVDSEYTFLSSKT</sequence>
<evidence type="ECO:0000313" key="2">
    <source>
        <dbReference type="Proteomes" id="UP000004423"/>
    </source>
</evidence>
<reference evidence="1 2" key="1">
    <citation type="journal article" date="2012" name="PLoS ONE">
        <title>Gene Repertoire Evolution of Streptococcus pyogenes Inferred from Phylogenomic Analysis with Streptococcus canis and Streptococcus dysgalactiae.</title>
        <authorList>
            <person name="Lefebure T."/>
            <person name="Richards V.P."/>
            <person name="Lang P."/>
            <person name="Pavinski-Bitar P."/>
            <person name="Stanhope M.J."/>
        </authorList>
    </citation>
    <scope>NUCLEOTIDE SEQUENCE [LARGE SCALE GENOMIC DNA]</scope>
    <source>
        <strain evidence="1 2">FSL Z3-227</strain>
    </source>
</reference>
<accession>A0AAV3FT28</accession>
<evidence type="ECO:0000313" key="1">
    <source>
        <dbReference type="EMBL" id="EIQ82238.1"/>
    </source>
</evidence>
<protein>
    <submittedName>
        <fullName evidence="1">Uncharacterized protein</fullName>
    </submittedName>
</protein>
<dbReference type="EMBL" id="AIDX01000001">
    <property type="protein sequence ID" value="EIQ82238.1"/>
    <property type="molecule type" value="Genomic_DNA"/>
</dbReference>
<proteinExistence type="predicted"/>